<dbReference type="EMBL" id="MFAE01000002">
    <property type="protein sequence ID" value="OGD67704.1"/>
    <property type="molecule type" value="Genomic_DNA"/>
</dbReference>
<keyword evidence="1" id="KW-0175">Coiled coil</keyword>
<gene>
    <name evidence="3" type="ORF">A2442_03980</name>
</gene>
<protein>
    <recommendedName>
        <fullName evidence="2">RNA polymerase alpha subunit C-terminal domain-containing protein</fullName>
    </recommendedName>
</protein>
<evidence type="ECO:0000313" key="4">
    <source>
        <dbReference type="Proteomes" id="UP000179003"/>
    </source>
</evidence>
<dbReference type="AlphaFoldDB" id="A0A1F5EKG6"/>
<evidence type="ECO:0000259" key="2">
    <source>
        <dbReference type="Pfam" id="PF03118"/>
    </source>
</evidence>
<dbReference type="InterPro" id="IPR011260">
    <property type="entry name" value="RNAP_asu_C"/>
</dbReference>
<evidence type="ECO:0000313" key="3">
    <source>
        <dbReference type="EMBL" id="OGD67704.1"/>
    </source>
</evidence>
<dbReference type="STRING" id="1797582.A2442_03980"/>
<dbReference type="Proteomes" id="UP000179003">
    <property type="component" value="Unassembled WGS sequence"/>
</dbReference>
<dbReference type="GO" id="GO:0003899">
    <property type="term" value="F:DNA-directed RNA polymerase activity"/>
    <property type="evidence" value="ECO:0007669"/>
    <property type="project" value="InterPro"/>
</dbReference>
<dbReference type="Pfam" id="PF03118">
    <property type="entry name" value="RNA_pol_A_CTD"/>
    <property type="match status" value="1"/>
</dbReference>
<reference evidence="3 4" key="1">
    <citation type="journal article" date="2016" name="Nat. Commun.">
        <title>Thousands of microbial genomes shed light on interconnected biogeochemical processes in an aquifer system.</title>
        <authorList>
            <person name="Anantharaman K."/>
            <person name="Brown C.T."/>
            <person name="Hug L.A."/>
            <person name="Sharon I."/>
            <person name="Castelle C.J."/>
            <person name="Probst A.J."/>
            <person name="Thomas B.C."/>
            <person name="Singh A."/>
            <person name="Wilkins M.J."/>
            <person name="Karaoz U."/>
            <person name="Brodie E.L."/>
            <person name="Williams K.H."/>
            <person name="Hubbard S.S."/>
            <person name="Banfield J.F."/>
        </authorList>
    </citation>
    <scope>NUCLEOTIDE SEQUENCE [LARGE SCALE GENOMIC DNA]</scope>
</reference>
<feature type="domain" description="RNA polymerase alpha subunit C-terminal" evidence="2">
    <location>
        <begin position="179"/>
        <end position="235"/>
    </location>
</feature>
<feature type="coiled-coil region" evidence="1">
    <location>
        <begin position="120"/>
        <end position="151"/>
    </location>
</feature>
<dbReference type="SUPFAM" id="SSF47789">
    <property type="entry name" value="C-terminal domain of RNA polymerase alpha subunit"/>
    <property type="match status" value="1"/>
</dbReference>
<sequence>MKDSAMKSYRKLILFLFGVNSSEKATKGMLPFIESDITIINDLVDSLGEMGSLIIGWKFGLGGKKRKTRKDIAHLYDVPEHVILKKEDEVKDTLLDMLGKSKIFNISVKKLLRIHFKKTVEEKQRIISELEKELEKIVAEKRREISEAYKDLGRADWQRRWRKSLLENFNPDIGLDPIRELSIDELFLSIRGTRCLKGSGITTIGDLLKKTRKELRRIHGFGLGTANGIVVDLEEYGLLLAEE</sequence>
<evidence type="ECO:0000256" key="1">
    <source>
        <dbReference type="SAM" id="Coils"/>
    </source>
</evidence>
<accession>A0A1F5EKG6</accession>
<comment type="caution">
    <text evidence="3">The sequence shown here is derived from an EMBL/GenBank/DDBJ whole genome shotgun (WGS) entry which is preliminary data.</text>
</comment>
<dbReference type="GO" id="GO:0006351">
    <property type="term" value="P:DNA-templated transcription"/>
    <property type="evidence" value="ECO:0007669"/>
    <property type="project" value="InterPro"/>
</dbReference>
<name>A0A1F5EKG6_9BACT</name>
<proteinExistence type="predicted"/>
<dbReference type="Gene3D" id="1.10.150.20">
    <property type="entry name" value="5' to 3' exonuclease, C-terminal subdomain"/>
    <property type="match status" value="1"/>
</dbReference>
<organism evidence="3 4">
    <name type="scientific">Candidatus Campbellbacteria bacterium RIFOXYC2_FULL_35_25</name>
    <dbReference type="NCBI Taxonomy" id="1797582"/>
    <lineage>
        <taxon>Bacteria</taxon>
        <taxon>Candidatus Campbelliibacteriota</taxon>
    </lineage>
</organism>
<dbReference type="GO" id="GO:0003677">
    <property type="term" value="F:DNA binding"/>
    <property type="evidence" value="ECO:0007669"/>
    <property type="project" value="InterPro"/>
</dbReference>